<dbReference type="RefSeq" id="WP_345447096.1">
    <property type="nucleotide sequence ID" value="NZ_BAABQU010000057.1"/>
</dbReference>
<keyword evidence="2" id="KW-1185">Reference proteome</keyword>
<organism evidence="1 2">
    <name type="scientific">Deinococcus caeni</name>
    <dbReference type="NCBI Taxonomy" id="569127"/>
    <lineage>
        <taxon>Bacteria</taxon>
        <taxon>Thermotogati</taxon>
        <taxon>Deinococcota</taxon>
        <taxon>Deinococci</taxon>
        <taxon>Deinococcales</taxon>
        <taxon>Deinococcaceae</taxon>
        <taxon>Deinococcus</taxon>
    </lineage>
</organism>
<evidence type="ECO:0000313" key="2">
    <source>
        <dbReference type="Proteomes" id="UP001423409"/>
    </source>
</evidence>
<reference evidence="1 2" key="1">
    <citation type="submission" date="2024-02" db="EMBL/GenBank/DDBJ databases">
        <title>Deinococcus caeni NBRC 101312.</title>
        <authorList>
            <person name="Ichikawa N."/>
            <person name="Katano-Makiyama Y."/>
            <person name="Hidaka K."/>
        </authorList>
    </citation>
    <scope>NUCLEOTIDE SEQUENCE [LARGE SCALE GENOMIC DNA]</scope>
    <source>
        <strain evidence="1 2">NBRC 101312</strain>
    </source>
</reference>
<dbReference type="Proteomes" id="UP001423409">
    <property type="component" value="Unassembled WGS sequence"/>
</dbReference>
<evidence type="ECO:0008006" key="3">
    <source>
        <dbReference type="Google" id="ProtNLM"/>
    </source>
</evidence>
<protein>
    <recommendedName>
        <fullName evidence="3">Nucleoside 2-deoxyribosyltransferase</fullName>
    </recommendedName>
</protein>
<dbReference type="EMBL" id="BAABQU010000057">
    <property type="protein sequence ID" value="GAA5441573.1"/>
    <property type="molecule type" value="Genomic_DNA"/>
</dbReference>
<name>A0ABP9UG96_9DEIO</name>
<dbReference type="SUPFAM" id="SSF52309">
    <property type="entry name" value="N-(deoxy)ribosyltransferase-like"/>
    <property type="match status" value="1"/>
</dbReference>
<dbReference type="Gene3D" id="3.40.50.450">
    <property type="match status" value="1"/>
</dbReference>
<comment type="caution">
    <text evidence="1">The sequence shown here is derived from an EMBL/GenBank/DDBJ whole genome shotgun (WGS) entry which is preliminary data.</text>
</comment>
<evidence type="ECO:0000313" key="1">
    <source>
        <dbReference type="EMBL" id="GAA5441573.1"/>
    </source>
</evidence>
<dbReference type="Pfam" id="PF05014">
    <property type="entry name" value="Nuc_deoxyrib_tr"/>
    <property type="match status" value="1"/>
</dbReference>
<gene>
    <name evidence="1" type="ORF">Dcae01_03111</name>
</gene>
<accession>A0ABP9UG96</accession>
<proteinExistence type="predicted"/>
<sequence>MTTLVELAAGQRPTYVCTRLFHPSGRLLGTFLEGGVRAGLSAALTDAHLTATGPVTFLPYRDSNGATTPRAGHEFTRDIYLLDAAQVRRAGRMVIPLDDLQVDSGIAFELGLAWGLGIPTLTVLLNSVSLQHRPSGEPLRALPVLSMMSGTVIDAGAFPLSGLSSEASAYQEQVLASLSRMASLVREAVYADPVPPVSPRPERPLRLGTVHLEGGVPHAGTDLLIAHARTALRAQGWTVTTSARWDASPGESLVDRAARDVETALAAQVVLNFGDGADVDAEVAAIQGARTALGRPTVLLRSAPLGIQDGPVYASVCNLMLAHSAWRVAESLAQALQWISDLHPQESVAAPAPRR</sequence>
<dbReference type="InterPro" id="IPR007710">
    <property type="entry name" value="Nucleoside_deoxyribTrfase"/>
</dbReference>